<evidence type="ECO:0000313" key="1">
    <source>
        <dbReference type="EMBL" id="UWZ58213.1"/>
    </source>
</evidence>
<dbReference type="InterPro" id="IPR019734">
    <property type="entry name" value="TPR_rpt"/>
</dbReference>
<protein>
    <submittedName>
        <fullName evidence="1">Tetratricopeptide repeat protein</fullName>
    </submittedName>
</protein>
<name>A0A9Q9ISJ5_9ACTN</name>
<dbReference type="KEGG" id="daur:Daura_19800"/>
<dbReference type="Pfam" id="PF13374">
    <property type="entry name" value="TPR_10"/>
    <property type="match status" value="3"/>
</dbReference>
<dbReference type="SMART" id="SM00028">
    <property type="entry name" value="TPR"/>
    <property type="match status" value="7"/>
</dbReference>
<evidence type="ECO:0000313" key="2">
    <source>
        <dbReference type="Proteomes" id="UP001058003"/>
    </source>
</evidence>
<dbReference type="EMBL" id="CP073767">
    <property type="protein sequence ID" value="UWZ58213.1"/>
    <property type="molecule type" value="Genomic_DNA"/>
</dbReference>
<dbReference type="Gene3D" id="1.25.40.10">
    <property type="entry name" value="Tetratricopeptide repeat domain"/>
    <property type="match status" value="3"/>
</dbReference>
<reference evidence="1" key="1">
    <citation type="submission" date="2021-04" db="EMBL/GenBank/DDBJ databases">
        <title>Dactylosporangium aurantiacum NRRL B-8018 full assembly.</title>
        <authorList>
            <person name="Hartkoorn R.C."/>
            <person name="Beaudoing E."/>
            <person name="Hot D."/>
        </authorList>
    </citation>
    <scope>NUCLEOTIDE SEQUENCE</scope>
    <source>
        <strain evidence="1">NRRL B-8018</strain>
    </source>
</reference>
<dbReference type="RefSeq" id="WP_052387375.1">
    <property type="nucleotide sequence ID" value="NZ_CP073767.1"/>
</dbReference>
<organism evidence="1 2">
    <name type="scientific">Dactylosporangium aurantiacum</name>
    <dbReference type="NCBI Taxonomy" id="35754"/>
    <lineage>
        <taxon>Bacteria</taxon>
        <taxon>Bacillati</taxon>
        <taxon>Actinomycetota</taxon>
        <taxon>Actinomycetes</taxon>
        <taxon>Micromonosporales</taxon>
        <taxon>Micromonosporaceae</taxon>
        <taxon>Dactylosporangium</taxon>
    </lineage>
</organism>
<sequence length="1049" mass="113119">MTTPAGPAGDRHIVGHSGAASVAGVGFANTGIVDGDVTIGSIGYIVSPFPTEPPTVPASSSPSRFLDARWQVVPFHGRDEELAELSSWRDGTATRAVRLVHGTGGQGKTRLATQFAIASAKAGWEVVAVRPSGSPAATGTPAQRPAGGWRGLLAIVDYAERWPSDDLRKVLNEGLPGRSGGPVRVLLLTRSVGYWWMSLTHELDTTEVRTDELELKPLADTDDERQTSFALAVAAFAEKLGATGTVNLPAPQLHGEGSRLVLATHMAALDAVTAHVDDRAAAAAGRPAHPARAAPTDMIELSVNLLKREIAHWQRLHDARQIAVNPSTMARCVYIATLTGPRPRAKAVRTLRRLGFDDAGQAVDDHAMCYPSELGKTVLEPLYPDRLGEDFLALTTPGSGVARHLVDPWAKKAAKHLLTRRRDGNPPAYTPAAVTVLIETARRWPHFAADVLYPLLRKHPELAKLAGGSAVARLAAIPDVEISVLEAIETVLPKDRHVDFDIAIAAVDHRLTAHRVGVTGDPAERARLYVRSAQRQSNAGFHEGALTASSEAIPVLRRLADDDPDRYVAGLADAIDLHGIYLYYTRHAAEALATGEEAVRLFRRLVESGRVELLDGLARALANVSVRYPAEASESGLRAALEAVEIQRTVGADVRLGLYLNNLVIMLSRMGRDDEALDYSREALEIIHAMAAADSSKWAPDLARHLTVTGRQFAALDRWEEALATATEAVRVESRLVEANRALHEPDLAEALNFLSNALTRLGHREQAVTAGMDAVAAYRRLNGAGDATLRYDLGTTLWRLGLNLTELSRHDEAVSRLTEALTIFRELHRSSEASGYQTPIASTLSILTGCYLALGRHDEALTAATEAVSTFRALAETDRERYEHRLAGALYGLTAALWHAGRHDAALETAREMVARHRLLVETDRTADPSALARSIHYLGWLLSALHHHDEALAVSEEAVERHRDMYSAAPGAHEPELANALDTFATVRLAAHRDLDAALEAAGEAVARFEQLAATGDGQIDDWLRVARETLAKAAEEVAPATPPAGA</sequence>
<accession>A0A9Q9ISJ5</accession>
<dbReference type="AlphaFoldDB" id="A0A9Q9ISJ5"/>
<proteinExistence type="predicted"/>
<dbReference type="Proteomes" id="UP001058003">
    <property type="component" value="Chromosome"/>
</dbReference>
<keyword evidence="2" id="KW-1185">Reference proteome</keyword>
<dbReference type="PANTHER" id="PTHR19959">
    <property type="entry name" value="KINESIN LIGHT CHAIN"/>
    <property type="match status" value="1"/>
</dbReference>
<dbReference type="InterPro" id="IPR011990">
    <property type="entry name" value="TPR-like_helical_dom_sf"/>
</dbReference>
<dbReference type="PANTHER" id="PTHR19959:SF119">
    <property type="entry name" value="FUNGAL LIPASE-LIKE DOMAIN-CONTAINING PROTEIN"/>
    <property type="match status" value="1"/>
</dbReference>
<dbReference type="SUPFAM" id="SSF48452">
    <property type="entry name" value="TPR-like"/>
    <property type="match status" value="2"/>
</dbReference>
<gene>
    <name evidence="1" type="ORF">Daura_19800</name>
</gene>